<name>A0A8K0I3F2_COCNU</name>
<sequence>MTSVRSLAPSLVVLLLLSPSLAASAEERENKSSSLGSLFWATGKDESDLLPVVDSDDPSAAESESDEFAGGFSSLDGMLQWAIGKTHLLPQFYCYE</sequence>
<keyword evidence="2" id="KW-0732">Signal</keyword>
<evidence type="ECO:0000313" key="4">
    <source>
        <dbReference type="Proteomes" id="UP000797356"/>
    </source>
</evidence>
<feature type="chain" id="PRO_5035453772" evidence="2">
    <location>
        <begin position="23"/>
        <end position="96"/>
    </location>
</feature>
<feature type="region of interest" description="Disordered" evidence="1">
    <location>
        <begin position="49"/>
        <end position="68"/>
    </location>
</feature>
<proteinExistence type="predicted"/>
<comment type="caution">
    <text evidence="3">The sequence shown here is derived from an EMBL/GenBank/DDBJ whole genome shotgun (WGS) entry which is preliminary data.</text>
</comment>
<evidence type="ECO:0000313" key="3">
    <source>
        <dbReference type="EMBL" id="KAG1335107.1"/>
    </source>
</evidence>
<keyword evidence="4" id="KW-1185">Reference proteome</keyword>
<reference evidence="3" key="2">
    <citation type="submission" date="2019-07" db="EMBL/GenBank/DDBJ databases">
        <authorList>
            <person name="Yang Y."/>
            <person name="Bocs S."/>
            <person name="Baudouin L."/>
        </authorList>
    </citation>
    <scope>NUCLEOTIDE SEQUENCE</scope>
    <source>
        <tissue evidence="3">Spear leaf of Hainan Tall coconut</tissue>
    </source>
</reference>
<feature type="signal peptide" evidence="2">
    <location>
        <begin position="1"/>
        <end position="22"/>
    </location>
</feature>
<evidence type="ECO:0000256" key="1">
    <source>
        <dbReference type="SAM" id="MobiDB-lite"/>
    </source>
</evidence>
<accession>A0A8K0I3F2</accession>
<dbReference type="Proteomes" id="UP000797356">
    <property type="component" value="Chromosome 3"/>
</dbReference>
<reference evidence="3" key="1">
    <citation type="journal article" date="2017" name="Gigascience">
        <title>The genome draft of coconut (Cocos nucifera).</title>
        <authorList>
            <person name="Xiao Y."/>
            <person name="Xu P."/>
            <person name="Fan H."/>
            <person name="Baudouin L."/>
            <person name="Xia W."/>
            <person name="Bocs S."/>
            <person name="Xu J."/>
            <person name="Li Q."/>
            <person name="Guo A."/>
            <person name="Zhou L."/>
            <person name="Li J."/>
            <person name="Wu Y."/>
            <person name="Ma Z."/>
            <person name="Armero A."/>
            <person name="Issali A.E."/>
            <person name="Liu N."/>
            <person name="Peng M."/>
            <person name="Yang Y."/>
        </authorList>
    </citation>
    <scope>NUCLEOTIDE SEQUENCE</scope>
    <source>
        <tissue evidence="3">Spear leaf of Hainan Tall coconut</tissue>
    </source>
</reference>
<dbReference type="EMBL" id="CM017874">
    <property type="protein sequence ID" value="KAG1335107.1"/>
    <property type="molecule type" value="Genomic_DNA"/>
</dbReference>
<dbReference type="AlphaFoldDB" id="A0A8K0I3F2"/>
<gene>
    <name evidence="3" type="ORF">COCNU_03G012260</name>
</gene>
<evidence type="ECO:0000256" key="2">
    <source>
        <dbReference type="SAM" id="SignalP"/>
    </source>
</evidence>
<protein>
    <submittedName>
        <fullName evidence="3">Putative hsp70 nucleotide exchange factor FES1</fullName>
    </submittedName>
</protein>
<organism evidence="3 4">
    <name type="scientific">Cocos nucifera</name>
    <name type="common">Coconut palm</name>
    <dbReference type="NCBI Taxonomy" id="13894"/>
    <lineage>
        <taxon>Eukaryota</taxon>
        <taxon>Viridiplantae</taxon>
        <taxon>Streptophyta</taxon>
        <taxon>Embryophyta</taxon>
        <taxon>Tracheophyta</taxon>
        <taxon>Spermatophyta</taxon>
        <taxon>Magnoliopsida</taxon>
        <taxon>Liliopsida</taxon>
        <taxon>Arecaceae</taxon>
        <taxon>Arecoideae</taxon>
        <taxon>Cocoseae</taxon>
        <taxon>Attaleinae</taxon>
        <taxon>Cocos</taxon>
    </lineage>
</organism>
<feature type="compositionally biased region" description="Acidic residues" evidence="1">
    <location>
        <begin position="54"/>
        <end position="67"/>
    </location>
</feature>